<dbReference type="Proteomes" id="UP000887574">
    <property type="component" value="Unplaced"/>
</dbReference>
<sequence length="342" mass="40277">MSSLSTDILREILVYCTRDNLELLQIVNHQFNSVITNYFPVTPYRVIPEFSVQCSLAGLKFNIRQYVEPNKVDYFSIRDSVTSILPYLKPTTKAETTKIVVYIDCLEYFPCEVIIEHLALMAPFWSSGKLELELNGINKKIQEKEEEFMSLLFKHPRHLLKCKIATFSMYFNSAYGRYDYRMCKDLYECDKVCFTKTCKHKFDIIQFMDDVNETRSMRRSPLNVRICIVGFDTAEFVLMCKKCFHCAKEPNPYLLTLADTYFEEVEELESFQLHNSVTKETLSLEILSLPSNATYNFETDEVVLWDNDDRIEDPLEERRVVTRSNVQSFEHFLVKFQMTKFI</sequence>
<organism evidence="1 2">
    <name type="scientific">Ditylenchus dipsaci</name>
    <dbReference type="NCBI Taxonomy" id="166011"/>
    <lineage>
        <taxon>Eukaryota</taxon>
        <taxon>Metazoa</taxon>
        <taxon>Ecdysozoa</taxon>
        <taxon>Nematoda</taxon>
        <taxon>Chromadorea</taxon>
        <taxon>Rhabditida</taxon>
        <taxon>Tylenchina</taxon>
        <taxon>Tylenchomorpha</taxon>
        <taxon>Sphaerularioidea</taxon>
        <taxon>Anguinidae</taxon>
        <taxon>Anguininae</taxon>
        <taxon>Ditylenchus</taxon>
    </lineage>
</organism>
<protein>
    <submittedName>
        <fullName evidence="2">F-box domain-containing protein</fullName>
    </submittedName>
</protein>
<reference evidence="2" key="1">
    <citation type="submission" date="2022-11" db="UniProtKB">
        <authorList>
            <consortium name="WormBaseParasite"/>
        </authorList>
    </citation>
    <scope>IDENTIFICATION</scope>
</reference>
<dbReference type="WBParaSite" id="jg16580">
    <property type="protein sequence ID" value="jg16580"/>
    <property type="gene ID" value="jg16580"/>
</dbReference>
<proteinExistence type="predicted"/>
<evidence type="ECO:0000313" key="2">
    <source>
        <dbReference type="WBParaSite" id="jg16580"/>
    </source>
</evidence>
<accession>A0A915D889</accession>
<keyword evidence="1" id="KW-1185">Reference proteome</keyword>
<dbReference type="AlphaFoldDB" id="A0A915D889"/>
<name>A0A915D889_9BILA</name>
<evidence type="ECO:0000313" key="1">
    <source>
        <dbReference type="Proteomes" id="UP000887574"/>
    </source>
</evidence>